<proteinExistence type="inferred from homology"/>
<evidence type="ECO:0000313" key="4">
    <source>
        <dbReference type="Proteomes" id="UP000290365"/>
    </source>
</evidence>
<organism evidence="3 4">
    <name type="scientific">Ktedonosporobacter rubrisoli</name>
    <dbReference type="NCBI Taxonomy" id="2509675"/>
    <lineage>
        <taxon>Bacteria</taxon>
        <taxon>Bacillati</taxon>
        <taxon>Chloroflexota</taxon>
        <taxon>Ktedonobacteria</taxon>
        <taxon>Ktedonobacterales</taxon>
        <taxon>Ktedonosporobacteraceae</taxon>
        <taxon>Ktedonosporobacter</taxon>
    </lineage>
</organism>
<evidence type="ECO:0000256" key="2">
    <source>
        <dbReference type="ARBA" id="ARBA00023002"/>
    </source>
</evidence>
<dbReference type="KEGG" id="kbs:EPA93_25710"/>
<dbReference type="PRINTS" id="PR00081">
    <property type="entry name" value="GDHRDH"/>
</dbReference>
<keyword evidence="4" id="KW-1185">Reference proteome</keyword>
<dbReference type="Proteomes" id="UP000290365">
    <property type="component" value="Chromosome"/>
</dbReference>
<dbReference type="NCBIfam" id="NF005489">
    <property type="entry name" value="PRK07102.1"/>
    <property type="match status" value="1"/>
</dbReference>
<dbReference type="OrthoDB" id="9808814at2"/>
<keyword evidence="2" id="KW-0560">Oxidoreductase</keyword>
<dbReference type="AlphaFoldDB" id="A0A4V0YZC0"/>
<dbReference type="PANTHER" id="PTHR44196">
    <property type="entry name" value="DEHYDROGENASE/REDUCTASE SDR FAMILY MEMBER 7B"/>
    <property type="match status" value="1"/>
</dbReference>
<protein>
    <submittedName>
        <fullName evidence="3">SDR family oxidoreductase</fullName>
    </submittedName>
</protein>
<dbReference type="PROSITE" id="PS00061">
    <property type="entry name" value="ADH_SHORT"/>
    <property type="match status" value="1"/>
</dbReference>
<evidence type="ECO:0000313" key="3">
    <source>
        <dbReference type="EMBL" id="QBD79191.1"/>
    </source>
</evidence>
<name>A0A4V0YZC0_KTERU</name>
<dbReference type="GO" id="GO:0016020">
    <property type="term" value="C:membrane"/>
    <property type="evidence" value="ECO:0007669"/>
    <property type="project" value="TreeGrafter"/>
</dbReference>
<dbReference type="InterPro" id="IPR036291">
    <property type="entry name" value="NAD(P)-bd_dom_sf"/>
</dbReference>
<gene>
    <name evidence="3" type="ORF">EPA93_25710</name>
</gene>
<dbReference type="EMBL" id="CP035758">
    <property type="protein sequence ID" value="QBD79191.1"/>
    <property type="molecule type" value="Genomic_DNA"/>
</dbReference>
<dbReference type="InterPro" id="IPR020904">
    <property type="entry name" value="Sc_DH/Rdtase_CS"/>
</dbReference>
<sequence>MKIVVIGATSAIAHETTKCFAREGAELFLVARSADKLETIAADLRVRGAQQVETFALDVNELERHQELFDAALSALGELDLLFISYGTLGDQRKCELSVDETMKELTTNFTSVISLLTLAANYFERRRRGKIVVVSSVAGDRGRGSNYVYGTAKGAVSIFLQGLRNRMHKVGVSVLTVKPGFVDTPMTAAVRKGPLFAKPRVVGEGIYAAIKKGKEVVYLPWFWSPIMFVVKSIPERVFKRLSL</sequence>
<dbReference type="Pfam" id="PF00106">
    <property type="entry name" value="adh_short"/>
    <property type="match status" value="1"/>
</dbReference>
<dbReference type="GO" id="GO:0016491">
    <property type="term" value="F:oxidoreductase activity"/>
    <property type="evidence" value="ECO:0007669"/>
    <property type="project" value="UniProtKB-KW"/>
</dbReference>
<evidence type="ECO:0000256" key="1">
    <source>
        <dbReference type="ARBA" id="ARBA00006484"/>
    </source>
</evidence>
<dbReference type="RefSeq" id="WP_129890244.1">
    <property type="nucleotide sequence ID" value="NZ_CP035758.1"/>
</dbReference>
<accession>A0A4V0YZC0</accession>
<dbReference type="SUPFAM" id="SSF51735">
    <property type="entry name" value="NAD(P)-binding Rossmann-fold domains"/>
    <property type="match status" value="1"/>
</dbReference>
<dbReference type="InterPro" id="IPR002347">
    <property type="entry name" value="SDR_fam"/>
</dbReference>
<comment type="similarity">
    <text evidence="1">Belongs to the short-chain dehydrogenases/reductases (SDR) family.</text>
</comment>
<reference evidence="3 4" key="1">
    <citation type="submission" date="2019-01" db="EMBL/GenBank/DDBJ databases">
        <title>Ktedonosporobacter rubrisoli SCAWS-G2.</title>
        <authorList>
            <person name="Huang Y."/>
            <person name="Yan B."/>
        </authorList>
    </citation>
    <scope>NUCLEOTIDE SEQUENCE [LARGE SCALE GENOMIC DNA]</scope>
    <source>
        <strain evidence="3 4">SCAWS-G2</strain>
    </source>
</reference>
<dbReference type="PANTHER" id="PTHR44196:SF3">
    <property type="entry name" value="SHORT CHAIN DEHYDROGENASE FAMILY PROTEIN"/>
    <property type="match status" value="1"/>
</dbReference>
<dbReference type="Gene3D" id="3.40.50.720">
    <property type="entry name" value="NAD(P)-binding Rossmann-like Domain"/>
    <property type="match status" value="1"/>
</dbReference>